<sequence>MPHLLALLPAPMELGAVVATRSTAAATWPAFGDPSEQPERNKPNR</sequence>
<reference evidence="1" key="1">
    <citation type="journal article" date="2012" name="Nat. Biotechnol.">
        <title>Reference genome sequence of the model plant Setaria.</title>
        <authorList>
            <person name="Bennetzen J.L."/>
            <person name="Schmutz J."/>
            <person name="Wang H."/>
            <person name="Percifield R."/>
            <person name="Hawkins J."/>
            <person name="Pontaroli A.C."/>
            <person name="Estep M."/>
            <person name="Feng L."/>
            <person name="Vaughn J.N."/>
            <person name="Grimwood J."/>
            <person name="Jenkins J."/>
            <person name="Barry K."/>
            <person name="Lindquist E."/>
            <person name="Hellsten U."/>
            <person name="Deshpande S."/>
            <person name="Wang X."/>
            <person name="Wu X."/>
            <person name="Mitros T."/>
            <person name="Triplett J."/>
            <person name="Yang X."/>
            <person name="Ye C.Y."/>
            <person name="Mauro-Herrera M."/>
            <person name="Wang L."/>
            <person name="Li P."/>
            <person name="Sharma M."/>
            <person name="Sharma R."/>
            <person name="Ronald P.C."/>
            <person name="Panaud O."/>
            <person name="Kellogg E.A."/>
            <person name="Brutnell T.P."/>
            <person name="Doust A.N."/>
            <person name="Tuskan G.A."/>
            <person name="Rokhsar D."/>
            <person name="Devos K.M."/>
        </authorList>
    </citation>
    <scope>NUCLEOTIDE SEQUENCE [LARGE SCALE GENOMIC DNA]</scope>
    <source>
        <strain evidence="1">Yugu1</strain>
    </source>
</reference>
<organism evidence="1">
    <name type="scientific">Setaria italica</name>
    <name type="common">Foxtail millet</name>
    <name type="synonym">Panicum italicum</name>
    <dbReference type="NCBI Taxonomy" id="4555"/>
    <lineage>
        <taxon>Eukaryota</taxon>
        <taxon>Viridiplantae</taxon>
        <taxon>Streptophyta</taxon>
        <taxon>Embryophyta</taxon>
        <taxon>Tracheophyta</taxon>
        <taxon>Spermatophyta</taxon>
        <taxon>Magnoliopsida</taxon>
        <taxon>Liliopsida</taxon>
        <taxon>Poales</taxon>
        <taxon>Poaceae</taxon>
        <taxon>PACMAD clade</taxon>
        <taxon>Panicoideae</taxon>
        <taxon>Panicodae</taxon>
        <taxon>Paniceae</taxon>
        <taxon>Cenchrinae</taxon>
        <taxon>Setaria</taxon>
    </lineage>
</organism>
<dbReference type="AlphaFoldDB" id="A0A368R9H2"/>
<gene>
    <name evidence="1" type="ORF">SETIT_5G273200v2</name>
</gene>
<reference evidence="1" key="2">
    <citation type="submission" date="2015-07" db="EMBL/GenBank/DDBJ databases">
        <authorList>
            <person name="Noorani M."/>
        </authorList>
    </citation>
    <scope>NUCLEOTIDE SEQUENCE</scope>
    <source>
        <strain evidence="1">Yugu1</strain>
    </source>
</reference>
<proteinExistence type="predicted"/>
<name>A0A368R9H2_SETIT</name>
<evidence type="ECO:0000313" key="1">
    <source>
        <dbReference type="EMBL" id="RCV26773.1"/>
    </source>
</evidence>
<accession>A0A368R9H2</accession>
<protein>
    <submittedName>
        <fullName evidence="1">Uncharacterized protein</fullName>
    </submittedName>
</protein>
<dbReference type="EMBL" id="CM003532">
    <property type="protein sequence ID" value="RCV26773.1"/>
    <property type="molecule type" value="Genomic_DNA"/>
</dbReference>